<dbReference type="Pfam" id="PF12766">
    <property type="entry name" value="Pyridox_oxase_2"/>
    <property type="match status" value="1"/>
</dbReference>
<evidence type="ECO:0000313" key="2">
    <source>
        <dbReference type="EMBL" id="EIW87266.1"/>
    </source>
</evidence>
<protein>
    <recommendedName>
        <fullName evidence="1">Pyridoxamine 5'-phosphate oxidase Alr4036 family FMN-binding domain-containing protein</fullName>
    </recommendedName>
</protein>
<dbReference type="PANTHER" id="PTHR28243:SF1">
    <property type="entry name" value="PYRIDOXAMINE 5'-PHOSPHATE OXIDASE ALR4036 FAMILY FMN-BINDING DOMAIN-CONTAINING PROTEIN"/>
    <property type="match status" value="1"/>
</dbReference>
<dbReference type="PANTHER" id="PTHR28243">
    <property type="entry name" value="AGL049CP"/>
    <property type="match status" value="1"/>
</dbReference>
<accession>A0A5M3N7H6</accession>
<dbReference type="OMA" id="LAWWIEG"/>
<evidence type="ECO:0000313" key="3">
    <source>
        <dbReference type="Proteomes" id="UP000053558"/>
    </source>
</evidence>
<dbReference type="InterPro" id="IPR024624">
    <property type="entry name" value="Pyridox_Oxase_Alr4036_FMN-bd"/>
</dbReference>
<feature type="non-terminal residue" evidence="2">
    <location>
        <position position="1"/>
    </location>
</feature>
<dbReference type="OrthoDB" id="434253at2759"/>
<dbReference type="GO" id="GO:0010181">
    <property type="term" value="F:FMN binding"/>
    <property type="evidence" value="ECO:0007669"/>
    <property type="project" value="InterPro"/>
</dbReference>
<sequence>MAECPWRAPFENAHCAIFQFSTLDNGAPRVRSHVLRDTLAPSSPPHSAHPILVSTTDVRTPKVTQLAQSNRVEAVFWAANTNEQYRIRGRAHVFPHRSLGGALHEKSSVFAQLKAEGFDWEAKRKEVFDALKPDMRASWARPTPGSPLLNLEDAEKWPRELPTLEDAQDEETRARVKEAYANYALLIIEPEQVDFCELGVVPNQRTIFTRTEEGWDAQRVVP</sequence>
<dbReference type="GeneID" id="19209919"/>
<keyword evidence="3" id="KW-1185">Reference proteome</keyword>
<dbReference type="Gene3D" id="2.30.110.10">
    <property type="entry name" value="Electron Transport, Fmn-binding Protein, Chain A"/>
    <property type="match status" value="1"/>
</dbReference>
<dbReference type="Proteomes" id="UP000053558">
    <property type="component" value="Unassembled WGS sequence"/>
</dbReference>
<gene>
    <name evidence="2" type="ORF">CONPUDRAFT_79395</name>
</gene>
<comment type="caution">
    <text evidence="2">The sequence shown here is derived from an EMBL/GenBank/DDBJ whole genome shotgun (WGS) entry which is preliminary data.</text>
</comment>
<evidence type="ECO:0000259" key="1">
    <source>
        <dbReference type="Pfam" id="PF12766"/>
    </source>
</evidence>
<dbReference type="EMBL" id="JH711573">
    <property type="protein sequence ID" value="EIW87266.1"/>
    <property type="molecule type" value="Genomic_DNA"/>
</dbReference>
<dbReference type="InterPro" id="IPR012349">
    <property type="entry name" value="Split_barrel_FMN-bd"/>
</dbReference>
<organism evidence="2 3">
    <name type="scientific">Coniophora puteana (strain RWD-64-598)</name>
    <name type="common">Brown rot fungus</name>
    <dbReference type="NCBI Taxonomy" id="741705"/>
    <lineage>
        <taxon>Eukaryota</taxon>
        <taxon>Fungi</taxon>
        <taxon>Dikarya</taxon>
        <taxon>Basidiomycota</taxon>
        <taxon>Agaricomycotina</taxon>
        <taxon>Agaricomycetes</taxon>
        <taxon>Agaricomycetidae</taxon>
        <taxon>Boletales</taxon>
        <taxon>Coniophorineae</taxon>
        <taxon>Coniophoraceae</taxon>
        <taxon>Coniophora</taxon>
    </lineage>
</organism>
<dbReference type="KEGG" id="cput:CONPUDRAFT_79395"/>
<reference evidence="3" key="1">
    <citation type="journal article" date="2012" name="Science">
        <title>The Paleozoic origin of enzymatic lignin decomposition reconstructed from 31 fungal genomes.</title>
        <authorList>
            <person name="Floudas D."/>
            <person name="Binder M."/>
            <person name="Riley R."/>
            <person name="Barry K."/>
            <person name="Blanchette R.A."/>
            <person name="Henrissat B."/>
            <person name="Martinez A.T."/>
            <person name="Otillar R."/>
            <person name="Spatafora J.W."/>
            <person name="Yadav J.S."/>
            <person name="Aerts A."/>
            <person name="Benoit I."/>
            <person name="Boyd A."/>
            <person name="Carlson A."/>
            <person name="Copeland A."/>
            <person name="Coutinho P.M."/>
            <person name="de Vries R.P."/>
            <person name="Ferreira P."/>
            <person name="Findley K."/>
            <person name="Foster B."/>
            <person name="Gaskell J."/>
            <person name="Glotzer D."/>
            <person name="Gorecki P."/>
            <person name="Heitman J."/>
            <person name="Hesse C."/>
            <person name="Hori C."/>
            <person name="Igarashi K."/>
            <person name="Jurgens J.A."/>
            <person name="Kallen N."/>
            <person name="Kersten P."/>
            <person name="Kohler A."/>
            <person name="Kuees U."/>
            <person name="Kumar T.K.A."/>
            <person name="Kuo A."/>
            <person name="LaButti K."/>
            <person name="Larrondo L.F."/>
            <person name="Lindquist E."/>
            <person name="Ling A."/>
            <person name="Lombard V."/>
            <person name="Lucas S."/>
            <person name="Lundell T."/>
            <person name="Martin R."/>
            <person name="McLaughlin D.J."/>
            <person name="Morgenstern I."/>
            <person name="Morin E."/>
            <person name="Murat C."/>
            <person name="Nagy L.G."/>
            <person name="Nolan M."/>
            <person name="Ohm R.A."/>
            <person name="Patyshakuliyeva A."/>
            <person name="Rokas A."/>
            <person name="Ruiz-Duenas F.J."/>
            <person name="Sabat G."/>
            <person name="Salamov A."/>
            <person name="Samejima M."/>
            <person name="Schmutz J."/>
            <person name="Slot J.C."/>
            <person name="St John F."/>
            <person name="Stenlid J."/>
            <person name="Sun H."/>
            <person name="Sun S."/>
            <person name="Syed K."/>
            <person name="Tsang A."/>
            <person name="Wiebenga A."/>
            <person name="Young D."/>
            <person name="Pisabarro A."/>
            <person name="Eastwood D.C."/>
            <person name="Martin F."/>
            <person name="Cullen D."/>
            <person name="Grigoriev I.V."/>
            <person name="Hibbett D.S."/>
        </authorList>
    </citation>
    <scope>NUCLEOTIDE SEQUENCE [LARGE SCALE GENOMIC DNA]</scope>
    <source>
        <strain evidence="3">RWD-64-598 SS2</strain>
    </source>
</reference>
<dbReference type="RefSeq" id="XP_007762863.1">
    <property type="nucleotide sequence ID" value="XM_007764673.1"/>
</dbReference>
<dbReference type="SUPFAM" id="SSF50475">
    <property type="entry name" value="FMN-binding split barrel"/>
    <property type="match status" value="1"/>
</dbReference>
<dbReference type="AlphaFoldDB" id="A0A5M3N7H6"/>
<feature type="domain" description="Pyridoxamine 5'-phosphate oxidase Alr4036 family FMN-binding" evidence="1">
    <location>
        <begin position="13"/>
        <end position="94"/>
    </location>
</feature>
<name>A0A5M3N7H6_CONPW</name>
<proteinExistence type="predicted"/>